<dbReference type="OrthoDB" id="9991479at2759"/>
<dbReference type="SMART" id="SM00494">
    <property type="entry name" value="ChtBD2"/>
    <property type="match status" value="3"/>
</dbReference>
<keyword evidence="5" id="KW-0325">Glycoprotein</keyword>
<evidence type="ECO:0000256" key="1">
    <source>
        <dbReference type="ARBA" id="ARBA00022669"/>
    </source>
</evidence>
<dbReference type="InterPro" id="IPR002557">
    <property type="entry name" value="Chitin-bd_dom"/>
</dbReference>
<evidence type="ECO:0000256" key="5">
    <source>
        <dbReference type="ARBA" id="ARBA00023180"/>
    </source>
</evidence>
<proteinExistence type="predicted"/>
<dbReference type="PANTHER" id="PTHR23301:SF98">
    <property type="entry name" value="CHITIN-BINDING TYPE-2 DOMAIN-CONTAINING PROTEIN-RELATED"/>
    <property type="match status" value="1"/>
</dbReference>
<dbReference type="VEuPathDB" id="VectorBase:SCAU016939"/>
<dbReference type="EnsemblMetazoa" id="SCAU016939-RB">
    <property type="protein sequence ID" value="SCAU016939-PB"/>
    <property type="gene ID" value="SCAU016939"/>
</dbReference>
<feature type="chain" id="PRO_5015873390" description="Chitin-binding type-2 domain-containing protein" evidence="6">
    <location>
        <begin position="22"/>
        <end position="234"/>
    </location>
</feature>
<feature type="domain" description="Chitin-binding type-2" evidence="7">
    <location>
        <begin position="168"/>
        <end position="225"/>
    </location>
</feature>
<evidence type="ECO:0000256" key="3">
    <source>
        <dbReference type="ARBA" id="ARBA00022737"/>
    </source>
</evidence>
<dbReference type="KEGG" id="scac:106085840"/>
<organism evidence="8 9">
    <name type="scientific">Stomoxys calcitrans</name>
    <name type="common">Stable fly</name>
    <name type="synonym">Conops calcitrans</name>
    <dbReference type="NCBI Taxonomy" id="35570"/>
    <lineage>
        <taxon>Eukaryota</taxon>
        <taxon>Metazoa</taxon>
        <taxon>Ecdysozoa</taxon>
        <taxon>Arthropoda</taxon>
        <taxon>Hexapoda</taxon>
        <taxon>Insecta</taxon>
        <taxon>Pterygota</taxon>
        <taxon>Neoptera</taxon>
        <taxon>Endopterygota</taxon>
        <taxon>Diptera</taxon>
        <taxon>Brachycera</taxon>
        <taxon>Muscomorpha</taxon>
        <taxon>Muscoidea</taxon>
        <taxon>Muscidae</taxon>
        <taxon>Stomoxys</taxon>
    </lineage>
</organism>
<keyword evidence="2 6" id="KW-0732">Signal</keyword>
<keyword evidence="1" id="KW-0147">Chitin-binding</keyword>
<sequence length="234" mass="26132">MAKIILSAVVCLAMFGSMALAASSCPEPNGRFADPEQCDAYIQCTEGVPEDKLCPDGLLFHQRTKSTGECTYLPFTVCKDRTRLQPANATENCPRQFGFYPIGDPAKCGVYHNCAHGEATLTKCPDGLAFNIDTYQCDWPDLAKDCNAEAFLGFVCPPSEEDEGKANVDVTPEGELRYFPHPNSCKKYFVCVNGHPRLYTCGRYLAFNPESKLCDFYRNIPECYARLKDRKEKQ</sequence>
<evidence type="ECO:0000256" key="2">
    <source>
        <dbReference type="ARBA" id="ARBA00022729"/>
    </source>
</evidence>
<dbReference type="SUPFAM" id="SSF57625">
    <property type="entry name" value="Invertebrate chitin-binding proteins"/>
    <property type="match status" value="3"/>
</dbReference>
<keyword evidence="9" id="KW-1185">Reference proteome</keyword>
<name>A0A2Y9D4N2_STOCA</name>
<accession>A0A2Y9D4N2</accession>
<dbReference type="AlphaFoldDB" id="A0A2Y9D4N2"/>
<evidence type="ECO:0000313" key="9">
    <source>
        <dbReference type="Proteomes" id="UP000095300"/>
    </source>
</evidence>
<dbReference type="InterPro" id="IPR036508">
    <property type="entry name" value="Chitin-bd_dom_sf"/>
</dbReference>
<dbReference type="PROSITE" id="PS50940">
    <property type="entry name" value="CHIT_BIND_II"/>
    <property type="match status" value="3"/>
</dbReference>
<dbReference type="PANTHER" id="PTHR23301">
    <property type="entry name" value="CHITIN BINDING PERITROPHIN-A"/>
    <property type="match status" value="1"/>
</dbReference>
<evidence type="ECO:0000313" key="8">
    <source>
        <dbReference type="EnsemblMetazoa" id="SCAU016939-PB"/>
    </source>
</evidence>
<dbReference type="InterPro" id="IPR051940">
    <property type="entry name" value="Chitin_bind-dev_reg"/>
</dbReference>
<evidence type="ECO:0000259" key="7">
    <source>
        <dbReference type="PROSITE" id="PS50940"/>
    </source>
</evidence>
<dbReference type="Proteomes" id="UP000095300">
    <property type="component" value="Unassembled WGS sequence"/>
</dbReference>
<protein>
    <recommendedName>
        <fullName evidence="7">Chitin-binding type-2 domain-containing protein</fullName>
    </recommendedName>
</protein>
<keyword evidence="3" id="KW-0677">Repeat</keyword>
<dbReference type="GO" id="GO:0005576">
    <property type="term" value="C:extracellular region"/>
    <property type="evidence" value="ECO:0007669"/>
    <property type="project" value="InterPro"/>
</dbReference>
<reference evidence="8" key="1">
    <citation type="submission" date="2020-05" db="UniProtKB">
        <authorList>
            <consortium name="EnsemblMetazoa"/>
        </authorList>
    </citation>
    <scope>IDENTIFICATION</scope>
    <source>
        <strain evidence="8">USDA</strain>
    </source>
</reference>
<feature type="domain" description="Chitin-binding type-2" evidence="7">
    <location>
        <begin position="90"/>
        <end position="148"/>
    </location>
</feature>
<dbReference type="GO" id="GO:0008061">
    <property type="term" value="F:chitin binding"/>
    <property type="evidence" value="ECO:0007669"/>
    <property type="project" value="UniProtKB-KW"/>
</dbReference>
<dbReference type="Pfam" id="PF01607">
    <property type="entry name" value="CBM_14"/>
    <property type="match status" value="3"/>
</dbReference>
<feature type="signal peptide" evidence="6">
    <location>
        <begin position="1"/>
        <end position="21"/>
    </location>
</feature>
<evidence type="ECO:0000256" key="6">
    <source>
        <dbReference type="SAM" id="SignalP"/>
    </source>
</evidence>
<dbReference type="Gene3D" id="2.170.140.10">
    <property type="entry name" value="Chitin binding domain"/>
    <property type="match status" value="3"/>
</dbReference>
<gene>
    <name evidence="8" type="primary">106085840</name>
</gene>
<feature type="domain" description="Chitin-binding type-2" evidence="7">
    <location>
        <begin position="22"/>
        <end position="80"/>
    </location>
</feature>
<dbReference type="PROSITE" id="PS51257">
    <property type="entry name" value="PROKAR_LIPOPROTEIN"/>
    <property type="match status" value="1"/>
</dbReference>
<evidence type="ECO:0000256" key="4">
    <source>
        <dbReference type="ARBA" id="ARBA00023157"/>
    </source>
</evidence>
<keyword evidence="4" id="KW-1015">Disulfide bond</keyword>